<evidence type="ECO:0000256" key="5">
    <source>
        <dbReference type="ARBA" id="ARBA00022889"/>
    </source>
</evidence>
<dbReference type="Gene3D" id="2.60.40.10">
    <property type="entry name" value="Immunoglobulins"/>
    <property type="match status" value="1"/>
</dbReference>
<accession>A0A8D8Z5T0</accession>
<dbReference type="AlphaFoldDB" id="A0A8D8Z5T0"/>
<dbReference type="PANTHER" id="PTHR47633:SF7">
    <property type="entry name" value="TITIN HOMOLOG"/>
    <property type="match status" value="1"/>
</dbReference>
<feature type="domain" description="Ig-like" evidence="10">
    <location>
        <begin position="9"/>
        <end position="110"/>
    </location>
</feature>
<evidence type="ECO:0000256" key="4">
    <source>
        <dbReference type="ARBA" id="ARBA00022737"/>
    </source>
</evidence>
<dbReference type="GO" id="GO:0016020">
    <property type="term" value="C:membrane"/>
    <property type="evidence" value="ECO:0007669"/>
    <property type="project" value="UniProtKB-SubCell"/>
</dbReference>
<evidence type="ECO:0000256" key="3">
    <source>
        <dbReference type="ARBA" id="ARBA00022729"/>
    </source>
</evidence>
<evidence type="ECO:0000256" key="2">
    <source>
        <dbReference type="ARBA" id="ARBA00022692"/>
    </source>
</evidence>
<dbReference type="InterPro" id="IPR007110">
    <property type="entry name" value="Ig-like_dom"/>
</dbReference>
<keyword evidence="8" id="KW-1015">Disulfide bond</keyword>
<evidence type="ECO:0000256" key="9">
    <source>
        <dbReference type="ARBA" id="ARBA00023319"/>
    </source>
</evidence>
<dbReference type="GO" id="GO:0004672">
    <property type="term" value="F:protein kinase activity"/>
    <property type="evidence" value="ECO:0007669"/>
    <property type="project" value="TreeGrafter"/>
</dbReference>
<proteinExistence type="predicted"/>
<evidence type="ECO:0000256" key="7">
    <source>
        <dbReference type="ARBA" id="ARBA00023136"/>
    </source>
</evidence>
<sequence length="111" mass="11673">MIPGILVPPKIQPFSFGEEAREAGDSVSSVCQLIGDLPMNISWLMNGRLIPGGAGSQAEEESSDISVSQTGRRMSMLAIEAVKHTLAGNYTCFAVNQAGNASYSAELKVNG</sequence>
<dbReference type="Pfam" id="PF07679">
    <property type="entry name" value="I-set"/>
    <property type="match status" value="1"/>
</dbReference>
<dbReference type="InterPro" id="IPR013783">
    <property type="entry name" value="Ig-like_fold"/>
</dbReference>
<dbReference type="GO" id="GO:0048812">
    <property type="term" value="P:neuron projection morphogenesis"/>
    <property type="evidence" value="ECO:0007669"/>
    <property type="project" value="UniProtKB-ARBA"/>
</dbReference>
<dbReference type="GO" id="GO:0007155">
    <property type="term" value="P:cell adhesion"/>
    <property type="evidence" value="ECO:0007669"/>
    <property type="project" value="UniProtKB-KW"/>
</dbReference>
<evidence type="ECO:0000256" key="1">
    <source>
        <dbReference type="ARBA" id="ARBA00004167"/>
    </source>
</evidence>
<keyword evidence="4" id="KW-0677">Repeat</keyword>
<keyword evidence="2" id="KW-0812">Transmembrane</keyword>
<dbReference type="EMBL" id="HBUF01424907">
    <property type="protein sequence ID" value="CAG6741287.1"/>
    <property type="molecule type" value="Transcribed_RNA"/>
</dbReference>
<dbReference type="SUPFAM" id="SSF48726">
    <property type="entry name" value="Immunoglobulin"/>
    <property type="match status" value="1"/>
</dbReference>
<keyword evidence="9" id="KW-0393">Immunoglobulin domain</keyword>
<dbReference type="PANTHER" id="PTHR47633">
    <property type="entry name" value="IMMUNOGLOBULIN"/>
    <property type="match status" value="1"/>
</dbReference>
<evidence type="ECO:0000313" key="11">
    <source>
        <dbReference type="EMBL" id="CAG6741287.1"/>
    </source>
</evidence>
<dbReference type="FunFam" id="2.60.40.10:FF:000017">
    <property type="entry name" value="Down syndrome cell adhesion molecule b"/>
    <property type="match status" value="1"/>
</dbReference>
<comment type="subcellular location">
    <subcellularLocation>
        <location evidence="1">Membrane</location>
        <topology evidence="1">Single-pass membrane protein</topology>
    </subcellularLocation>
</comment>
<keyword evidence="6" id="KW-1133">Transmembrane helix</keyword>
<name>A0A8D8Z5T0_9HEMI</name>
<reference evidence="11" key="1">
    <citation type="submission" date="2021-05" db="EMBL/GenBank/DDBJ databases">
        <authorList>
            <person name="Alioto T."/>
            <person name="Alioto T."/>
            <person name="Gomez Garrido J."/>
        </authorList>
    </citation>
    <scope>NUCLEOTIDE SEQUENCE</scope>
</reference>
<evidence type="ECO:0000259" key="10">
    <source>
        <dbReference type="PROSITE" id="PS50835"/>
    </source>
</evidence>
<keyword evidence="7" id="KW-0472">Membrane</keyword>
<evidence type="ECO:0000256" key="8">
    <source>
        <dbReference type="ARBA" id="ARBA00023157"/>
    </source>
</evidence>
<protein>
    <submittedName>
        <fullName evidence="11">Down syndrome cell adhesion molecule</fullName>
    </submittedName>
</protein>
<organism evidence="11">
    <name type="scientific">Cacopsylla melanoneura</name>
    <dbReference type="NCBI Taxonomy" id="428564"/>
    <lineage>
        <taxon>Eukaryota</taxon>
        <taxon>Metazoa</taxon>
        <taxon>Ecdysozoa</taxon>
        <taxon>Arthropoda</taxon>
        <taxon>Hexapoda</taxon>
        <taxon>Insecta</taxon>
        <taxon>Pterygota</taxon>
        <taxon>Neoptera</taxon>
        <taxon>Paraneoptera</taxon>
        <taxon>Hemiptera</taxon>
        <taxon>Sternorrhyncha</taxon>
        <taxon>Psylloidea</taxon>
        <taxon>Psyllidae</taxon>
        <taxon>Psyllinae</taxon>
        <taxon>Cacopsylla</taxon>
    </lineage>
</organism>
<dbReference type="PROSITE" id="PS50835">
    <property type="entry name" value="IG_LIKE"/>
    <property type="match status" value="1"/>
</dbReference>
<evidence type="ECO:0000256" key="6">
    <source>
        <dbReference type="ARBA" id="ARBA00022989"/>
    </source>
</evidence>
<keyword evidence="3" id="KW-0732">Signal</keyword>
<dbReference type="InterPro" id="IPR013098">
    <property type="entry name" value="Ig_I-set"/>
</dbReference>
<dbReference type="InterPro" id="IPR036179">
    <property type="entry name" value="Ig-like_dom_sf"/>
</dbReference>
<keyword evidence="5" id="KW-0130">Cell adhesion</keyword>